<feature type="transmembrane region" description="Helical" evidence="2">
    <location>
        <begin position="12"/>
        <end position="32"/>
    </location>
</feature>
<dbReference type="PANTHER" id="PTHR43318">
    <property type="entry name" value="UDP-N-ACETYLGLUCOSAMINE 4,6-DEHYDRATASE"/>
    <property type="match status" value="1"/>
</dbReference>
<dbReference type="Pfam" id="PF13727">
    <property type="entry name" value="CoA_binding_3"/>
    <property type="match status" value="1"/>
</dbReference>
<keyword evidence="5" id="KW-1185">Reference proteome</keyword>
<keyword evidence="2" id="KW-0812">Transmembrane</keyword>
<dbReference type="AlphaFoldDB" id="A0A366HIF8"/>
<evidence type="ECO:0000313" key="4">
    <source>
        <dbReference type="EMBL" id="RBP41706.1"/>
    </source>
</evidence>
<dbReference type="PANTHER" id="PTHR43318:SF1">
    <property type="entry name" value="POLYSACCHARIDE BIOSYNTHESIS PROTEIN EPSC-RELATED"/>
    <property type="match status" value="1"/>
</dbReference>
<dbReference type="RefSeq" id="WP_113931968.1">
    <property type="nucleotide sequence ID" value="NZ_JACCEU010000002.1"/>
</dbReference>
<feature type="transmembrane region" description="Helical" evidence="2">
    <location>
        <begin position="108"/>
        <end position="127"/>
    </location>
</feature>
<accession>A0A366HIF8</accession>
<proteinExistence type="inferred from homology"/>
<name>A0A366HIF8_9BURK</name>
<keyword evidence="2" id="KW-1133">Transmembrane helix</keyword>
<dbReference type="InterPro" id="IPR036291">
    <property type="entry name" value="NAD(P)-bd_dom_sf"/>
</dbReference>
<comment type="similarity">
    <text evidence="1">Belongs to the polysaccharide synthase family.</text>
</comment>
<dbReference type="InterPro" id="IPR051203">
    <property type="entry name" value="Polysaccharide_Synthase-Rel"/>
</dbReference>
<organism evidence="4 5">
    <name type="scientific">Eoetvoesiella caeni</name>
    <dbReference type="NCBI Taxonomy" id="645616"/>
    <lineage>
        <taxon>Bacteria</taxon>
        <taxon>Pseudomonadati</taxon>
        <taxon>Pseudomonadota</taxon>
        <taxon>Betaproteobacteria</taxon>
        <taxon>Burkholderiales</taxon>
        <taxon>Alcaligenaceae</taxon>
        <taxon>Eoetvoesiella</taxon>
    </lineage>
</organism>
<dbReference type="Proteomes" id="UP000253628">
    <property type="component" value="Unassembled WGS sequence"/>
</dbReference>
<sequence>MGLSTGFRSTLVFLFDVVAVLVAWAGAFLIRFNFDWPIPVDRAIWVGVLPLVIAQLIACRWAGLYRGMWIFASLPDLKRVLKAVFFSGAVLLLLTVLVRDYVVVPRSIVLLYPLLLLLIMGGGRAAWRMWKEYRMYGDVRGKGKPVVVVGAGTAGAMLVRELGRSAEWQVVALADDDRSKWGLEISGRRVEGGADKLVEIMRHYNARHVILAMPSARAEVLQRITKIASEAGAHLFTVPGLGELMSGRVAINMMRPVKIEDLLGRESVHIDNLNVQAMLTGKRILVTGAGGSIGSELCRQLSRFSPACIVLFESSEFALYMIEQWFMEHRPEIKVLSLAGDVKDKQRLIEVFTSLRPHVVFHAAAYKHVPLMEVGNAWQAVRNNVLGTLNVARCAQRFGTERFVLISTDKAVNPTNVMGATKRLAEMVCEVLHCHSSDDGTRFQMVRFGNVLGSTGSVIPKFQAQIAHGGPVTVTDPEITRYFMSIPEAAQLVLQAAAMGNGGEVFVLDMGEPVKIVDMARNMIRLSGFTEDDIRIEFTGLRPGEKLYEELLADSEETLETPHPKLRIVRSRSVSEGFYSELQEWLTSKDSVSDDVVRDQLKHWIPEYKPMKI</sequence>
<reference evidence="4 5" key="1">
    <citation type="submission" date="2018-06" db="EMBL/GenBank/DDBJ databases">
        <title>Genomic Encyclopedia of Type Strains, Phase IV (KMG-IV): sequencing the most valuable type-strain genomes for metagenomic binning, comparative biology and taxonomic classification.</title>
        <authorList>
            <person name="Goeker M."/>
        </authorList>
    </citation>
    <scope>NUCLEOTIDE SEQUENCE [LARGE SCALE GENOMIC DNA]</scope>
    <source>
        <strain evidence="4 5">DSM 25520</strain>
    </source>
</reference>
<comment type="caution">
    <text evidence="4">The sequence shown here is derived from an EMBL/GenBank/DDBJ whole genome shotgun (WGS) entry which is preliminary data.</text>
</comment>
<evidence type="ECO:0000256" key="1">
    <source>
        <dbReference type="ARBA" id="ARBA00007430"/>
    </source>
</evidence>
<gene>
    <name evidence="4" type="ORF">DFR37_10285</name>
</gene>
<feature type="domain" description="Polysaccharide biosynthesis protein CapD-like" evidence="3">
    <location>
        <begin position="284"/>
        <end position="569"/>
    </location>
</feature>
<feature type="transmembrane region" description="Helical" evidence="2">
    <location>
        <begin position="83"/>
        <end position="102"/>
    </location>
</feature>
<protein>
    <submittedName>
        <fullName evidence="4">FlaA1/EpsC-like NDP-sugar epimerase</fullName>
    </submittedName>
</protein>
<dbReference type="OrthoDB" id="9803111at2"/>
<evidence type="ECO:0000259" key="3">
    <source>
        <dbReference type="Pfam" id="PF02719"/>
    </source>
</evidence>
<dbReference type="Gene3D" id="3.40.50.720">
    <property type="entry name" value="NAD(P)-binding Rossmann-like Domain"/>
    <property type="match status" value="2"/>
</dbReference>
<dbReference type="EMBL" id="QNRQ01000002">
    <property type="protein sequence ID" value="RBP41706.1"/>
    <property type="molecule type" value="Genomic_DNA"/>
</dbReference>
<keyword evidence="2" id="KW-0472">Membrane</keyword>
<dbReference type="CDD" id="cd05237">
    <property type="entry name" value="UDP_invert_4-6DH_SDR_e"/>
    <property type="match status" value="1"/>
</dbReference>
<feature type="transmembrane region" description="Helical" evidence="2">
    <location>
        <begin position="44"/>
        <end position="62"/>
    </location>
</feature>
<dbReference type="InterPro" id="IPR003869">
    <property type="entry name" value="Polysac_CapD-like"/>
</dbReference>
<evidence type="ECO:0000313" key="5">
    <source>
        <dbReference type="Proteomes" id="UP000253628"/>
    </source>
</evidence>
<dbReference type="Pfam" id="PF02719">
    <property type="entry name" value="Polysacc_synt_2"/>
    <property type="match status" value="1"/>
</dbReference>
<dbReference type="SUPFAM" id="SSF51735">
    <property type="entry name" value="NAD(P)-binding Rossmann-fold domains"/>
    <property type="match status" value="2"/>
</dbReference>
<evidence type="ECO:0000256" key="2">
    <source>
        <dbReference type="SAM" id="Phobius"/>
    </source>
</evidence>